<sequence length="122" mass="13333">MCNAYCHYSGRDLISPFNRPICSFLGRHGSRRSPGAWLSWASTAGHARGSDVGLWRVRRPGFHPRLAGEMGRSVTGMYPQRQAGTERADQLAHSPKMSSNAPWSQPTAFSSTCELCGLGQVP</sequence>
<feature type="region of interest" description="Disordered" evidence="1">
    <location>
        <begin position="66"/>
        <end position="107"/>
    </location>
</feature>
<dbReference type="Proteomes" id="UP000550707">
    <property type="component" value="Unassembled WGS sequence"/>
</dbReference>
<dbReference type="AlphaFoldDB" id="A0A7J8C930"/>
<organism evidence="2 3">
    <name type="scientific">Molossus molossus</name>
    <name type="common">Pallas' mastiff bat</name>
    <name type="synonym">Vespertilio molossus</name>
    <dbReference type="NCBI Taxonomy" id="27622"/>
    <lineage>
        <taxon>Eukaryota</taxon>
        <taxon>Metazoa</taxon>
        <taxon>Chordata</taxon>
        <taxon>Craniata</taxon>
        <taxon>Vertebrata</taxon>
        <taxon>Euteleostomi</taxon>
        <taxon>Mammalia</taxon>
        <taxon>Eutheria</taxon>
        <taxon>Laurasiatheria</taxon>
        <taxon>Chiroptera</taxon>
        <taxon>Yangochiroptera</taxon>
        <taxon>Molossidae</taxon>
        <taxon>Molossus</taxon>
    </lineage>
</organism>
<comment type="caution">
    <text evidence="2">The sequence shown here is derived from an EMBL/GenBank/DDBJ whole genome shotgun (WGS) entry which is preliminary data.</text>
</comment>
<name>A0A7J8C930_MOLMO</name>
<keyword evidence="3" id="KW-1185">Reference proteome</keyword>
<gene>
    <name evidence="2" type="ORF">HJG59_009976</name>
</gene>
<evidence type="ECO:0000313" key="3">
    <source>
        <dbReference type="Proteomes" id="UP000550707"/>
    </source>
</evidence>
<dbReference type="InParanoid" id="A0A7J8C930"/>
<protein>
    <submittedName>
        <fullName evidence="2">Uncharacterized protein</fullName>
    </submittedName>
</protein>
<evidence type="ECO:0000313" key="2">
    <source>
        <dbReference type="EMBL" id="KAF6407353.1"/>
    </source>
</evidence>
<reference evidence="2 3" key="1">
    <citation type="journal article" date="2020" name="Nature">
        <title>Six reference-quality genomes reveal evolution of bat adaptations.</title>
        <authorList>
            <person name="Jebb D."/>
            <person name="Huang Z."/>
            <person name="Pippel M."/>
            <person name="Hughes G.M."/>
            <person name="Lavrichenko K."/>
            <person name="Devanna P."/>
            <person name="Winkler S."/>
            <person name="Jermiin L.S."/>
            <person name="Skirmuntt E.C."/>
            <person name="Katzourakis A."/>
            <person name="Burkitt-Gray L."/>
            <person name="Ray D.A."/>
            <person name="Sullivan K.A.M."/>
            <person name="Roscito J.G."/>
            <person name="Kirilenko B.M."/>
            <person name="Davalos L.M."/>
            <person name="Corthals A.P."/>
            <person name="Power M.L."/>
            <person name="Jones G."/>
            <person name="Ransome R.D."/>
            <person name="Dechmann D.K.N."/>
            <person name="Locatelli A.G."/>
            <person name="Puechmaille S.J."/>
            <person name="Fedrigo O."/>
            <person name="Jarvis E.D."/>
            <person name="Hiller M."/>
            <person name="Vernes S.C."/>
            <person name="Myers E.W."/>
            <person name="Teeling E.C."/>
        </authorList>
    </citation>
    <scope>NUCLEOTIDE SEQUENCE [LARGE SCALE GENOMIC DNA]</scope>
    <source>
        <strain evidence="2">MMolMol1</strain>
        <tissue evidence="2">Muscle</tissue>
    </source>
</reference>
<evidence type="ECO:0000256" key="1">
    <source>
        <dbReference type="SAM" id="MobiDB-lite"/>
    </source>
</evidence>
<proteinExistence type="predicted"/>
<feature type="compositionally biased region" description="Polar residues" evidence="1">
    <location>
        <begin position="96"/>
        <end position="107"/>
    </location>
</feature>
<dbReference type="EMBL" id="JACASF010000021">
    <property type="protein sequence ID" value="KAF6407353.1"/>
    <property type="molecule type" value="Genomic_DNA"/>
</dbReference>
<accession>A0A7J8C930</accession>